<dbReference type="EMBL" id="MK071981">
    <property type="protein sequence ID" value="AYV75734.1"/>
    <property type="molecule type" value="Genomic_DNA"/>
</dbReference>
<accession>A0A3G4ZMU1</accession>
<protein>
    <submittedName>
        <fullName evidence="1">Putative minor capsid protein</fullName>
    </submittedName>
</protein>
<proteinExistence type="predicted"/>
<dbReference type="InterPro" id="IPR023366">
    <property type="entry name" value="ATP_synth_asu-like_sf"/>
</dbReference>
<name>A0A3G4ZMU1_9VIRU</name>
<evidence type="ECO:0000313" key="1">
    <source>
        <dbReference type="EMBL" id="AYV75734.1"/>
    </source>
</evidence>
<organism evidence="1">
    <name type="scientific">Terrestrivirus sp</name>
    <dbReference type="NCBI Taxonomy" id="2487775"/>
    <lineage>
        <taxon>Viruses</taxon>
        <taxon>Varidnaviria</taxon>
        <taxon>Bamfordvirae</taxon>
        <taxon>Nucleocytoviricota</taxon>
        <taxon>Megaviricetes</taxon>
        <taxon>Imitervirales</taxon>
        <taxon>Mimiviridae</taxon>
        <taxon>Klosneuvirinae</taxon>
    </lineage>
</organism>
<gene>
    <name evidence="1" type="ORF">Terrestrivirus3_3</name>
</gene>
<sequence>MSIKENSKRNPLLFKYSNYNMSHVGGNNDYTDNSSKYIEEQKKIIEKSNKRVPVSYIPPYDDMYISPYGLDVYTNPNFDSGGYGGSGNAKGTDENTAEMMEENRNRYDPYTDYLYKNGLIERKNFVRYNVYYLNIDSSLRNTLPTTITDEPNQLVGNPLSLMEFSTDEITLTTQLKITHPGHRFQIGDNITLSGLLPSILTLRTKNDAGITPFIFTTGDDYMKIVFPGISRIDPAIYNGTFNGFPWTSADSDDLFIRIFGFRGSAANHPYIGNIPINTLNAFQQIYLTTPSNPIFDPNVIYIKLVTTFDTGIPTQPQYIFLTSYNVEIQYRYAAGVPINLINAEFPLNLFHVQGFLTIVNVERDVYYVTINHRMGSFLPFGGNEIYVAKVLDVINGFTQPNHYILNLGKTYTNVIYVGIVDSEFPNTQQVVNPTNNVFYWENQDDGGHEYSVTLTPGNYDPISVAENLEKLIFATPRVNYTSIGTQYTNKNVIKIVIDQSTSQFTASSYKEAKLQKPFINTIPSIPLTPSLSDPANIQVQIRQINHNIDVGTSIIIKGAINTMGIPPETLNGTHVVTTVIDQNNYIISLSNINLTDIRQDTRGGNNVTIFVPNIFRLIMDRSNCIGQLLGFRDVGMVTSVTVYATIITNYEPYFEELDLDSNGTPKSFENNALSLFGDTYLLIQCPQLTQYDDIDVGRNINNVYGKILLPEYNGETEKGRYTNNKSKILFNTFSNSPRIYLEPIPELYRLEFTFLTPNGNLFDFNDIDHSFTLKIVTVTDRPKGTEIDTSIGKIT</sequence>
<dbReference type="Gene3D" id="2.40.30.20">
    <property type="match status" value="1"/>
</dbReference>
<reference evidence="1" key="1">
    <citation type="submission" date="2018-10" db="EMBL/GenBank/DDBJ databases">
        <title>Hidden diversity of soil giant viruses.</title>
        <authorList>
            <person name="Schulz F."/>
            <person name="Alteio L."/>
            <person name="Goudeau D."/>
            <person name="Ryan E.M."/>
            <person name="Malmstrom R.R."/>
            <person name="Blanchard J."/>
            <person name="Woyke T."/>
        </authorList>
    </citation>
    <scope>NUCLEOTIDE SEQUENCE</scope>
    <source>
        <strain evidence="1">TEV1</strain>
    </source>
</reference>